<dbReference type="SMART" id="SM00094">
    <property type="entry name" value="TR_FER"/>
    <property type="match status" value="1"/>
</dbReference>
<reference evidence="2 3" key="1">
    <citation type="submission" date="2017-06" db="EMBL/GenBank/DDBJ databases">
        <authorList>
            <person name="Kim H.J."/>
            <person name="Triplett B.A."/>
        </authorList>
    </citation>
    <scope>NUCLEOTIDE SEQUENCE [LARGE SCALE GENOMIC DNA]</scope>
    <source>
        <strain evidence="2 3">DSM 8800</strain>
    </source>
</reference>
<dbReference type="Pfam" id="PF12974">
    <property type="entry name" value="Phosphonate-bd"/>
    <property type="match status" value="1"/>
</dbReference>
<evidence type="ECO:0000259" key="1">
    <source>
        <dbReference type="SMART" id="SM00094"/>
    </source>
</evidence>
<dbReference type="PANTHER" id="PTHR35841:SF1">
    <property type="entry name" value="PHOSPHONATES-BINDING PERIPLASMIC PROTEIN"/>
    <property type="match status" value="1"/>
</dbReference>
<dbReference type="SUPFAM" id="SSF53850">
    <property type="entry name" value="Periplasmic binding protein-like II"/>
    <property type="match status" value="1"/>
</dbReference>
<organism evidence="2 3">
    <name type="scientific">Halorubrum vacuolatum</name>
    <name type="common">Natronobacterium vacuolatum</name>
    <dbReference type="NCBI Taxonomy" id="63740"/>
    <lineage>
        <taxon>Archaea</taxon>
        <taxon>Methanobacteriati</taxon>
        <taxon>Methanobacteriota</taxon>
        <taxon>Stenosarchaea group</taxon>
        <taxon>Halobacteria</taxon>
        <taxon>Halobacteriales</taxon>
        <taxon>Haloferacaceae</taxon>
        <taxon>Halorubrum</taxon>
    </lineage>
</organism>
<evidence type="ECO:0000313" key="2">
    <source>
        <dbReference type="EMBL" id="SNR39528.1"/>
    </source>
</evidence>
<name>A0A238VZ66_HALVU</name>
<dbReference type="PANTHER" id="PTHR35841">
    <property type="entry name" value="PHOSPHONATES-BINDING PERIPLASMIC PROTEIN"/>
    <property type="match status" value="1"/>
</dbReference>
<evidence type="ECO:0000313" key="3">
    <source>
        <dbReference type="Proteomes" id="UP000198397"/>
    </source>
</evidence>
<accession>A0A238VZ66</accession>
<dbReference type="Proteomes" id="UP000198397">
    <property type="component" value="Unassembled WGS sequence"/>
</dbReference>
<sequence>MDTTCGMDTDSSSRRSVLATIAGATTVGLAGCIGGNSGDEEFVFAIEAQDDPADVERDWEPLAEWIESETDVSTGIDTVSDSSAAIGALASGQADASYLSGGPSWVGWNEYEFETIAVEADEDGRPFYIAAGYTRSDTGIETIRDAEGVDSAHTGDLTGAGMLIPTAYLADEGLVSFEDDDDVTAIRGAVEEYFGNPVVGGGYIGALQALSEEQADIAFGRATTPEEYCGGDDVEEWCLDLDEYVIVEEFTEVPSHPVLASTETSESERELLEEAFLALNDDPEGQEILDDIFDVYELQAATSEEHLGPYGELISNLPGIEDHLTEEG</sequence>
<dbReference type="InterPro" id="IPR001156">
    <property type="entry name" value="Transferrin-like_dom"/>
</dbReference>
<protein>
    <submittedName>
        <fullName evidence="2">ABC-type phosphate/phosphonate transport system, substrate-binding protein</fullName>
    </submittedName>
</protein>
<dbReference type="RefSeq" id="WP_089384262.1">
    <property type="nucleotide sequence ID" value="NZ_FZNQ01000004.1"/>
</dbReference>
<dbReference type="AlphaFoldDB" id="A0A238VZ66"/>
<dbReference type="OrthoDB" id="350591at2157"/>
<gene>
    <name evidence="2" type="ORF">SAMN06264855_104236</name>
</gene>
<dbReference type="EMBL" id="FZNQ01000004">
    <property type="protein sequence ID" value="SNR39528.1"/>
    <property type="molecule type" value="Genomic_DNA"/>
</dbReference>
<keyword evidence="3" id="KW-1185">Reference proteome</keyword>
<dbReference type="Gene3D" id="3.40.190.10">
    <property type="entry name" value="Periplasmic binding protein-like II"/>
    <property type="match status" value="2"/>
</dbReference>
<feature type="domain" description="Transferrin-like" evidence="1">
    <location>
        <begin position="67"/>
        <end position="326"/>
    </location>
</feature>
<proteinExistence type="predicted"/>